<accession>A0ABW5FG68</accession>
<protein>
    <submittedName>
        <fullName evidence="1">DUF4275 family protein</fullName>
    </submittedName>
</protein>
<proteinExistence type="predicted"/>
<keyword evidence="2" id="KW-1185">Reference proteome</keyword>
<sequence>MTKTKLTEILHKRNIQYTEVGRWGKYLRGVWEKEFTEAISSDEKRKIYLHDFLWNLFSYSRVKAYEKDYAKNAFNNELKNRVYVFYQHSDLALTIENAKDIVADDFKNEDDIYIVDTEFQWTYVNTHESFSGPYFYKKS</sequence>
<dbReference type="RefSeq" id="WP_209992519.1">
    <property type="nucleotide sequence ID" value="NZ_JBHUKY010000077.1"/>
</dbReference>
<evidence type="ECO:0000313" key="2">
    <source>
        <dbReference type="Proteomes" id="UP001597448"/>
    </source>
</evidence>
<dbReference type="InterPro" id="IPR025454">
    <property type="entry name" value="DUF4275"/>
</dbReference>
<dbReference type="EMBL" id="JBHUKY010000077">
    <property type="protein sequence ID" value="MFD2413684.1"/>
    <property type="molecule type" value="Genomic_DNA"/>
</dbReference>
<evidence type="ECO:0000313" key="1">
    <source>
        <dbReference type="EMBL" id="MFD2413684.1"/>
    </source>
</evidence>
<dbReference type="Pfam" id="PF14101">
    <property type="entry name" value="DUF4275"/>
    <property type="match status" value="1"/>
</dbReference>
<gene>
    <name evidence="1" type="ORF">ACFSX3_27840</name>
</gene>
<name>A0ABW5FG68_9BACL</name>
<dbReference type="Proteomes" id="UP001597448">
    <property type="component" value="Unassembled WGS sequence"/>
</dbReference>
<comment type="caution">
    <text evidence="1">The sequence shown here is derived from an EMBL/GenBank/DDBJ whole genome shotgun (WGS) entry which is preliminary data.</text>
</comment>
<reference evidence="2" key="1">
    <citation type="journal article" date="2019" name="Int. J. Syst. Evol. Microbiol.">
        <title>The Global Catalogue of Microorganisms (GCM) 10K type strain sequencing project: providing services to taxonomists for standard genome sequencing and annotation.</title>
        <authorList>
            <consortium name="The Broad Institute Genomics Platform"/>
            <consortium name="The Broad Institute Genome Sequencing Center for Infectious Disease"/>
            <person name="Wu L."/>
            <person name="Ma J."/>
        </authorList>
    </citation>
    <scope>NUCLEOTIDE SEQUENCE [LARGE SCALE GENOMIC DNA]</scope>
    <source>
        <strain evidence="2">CCM 8725</strain>
    </source>
</reference>
<organism evidence="1 2">
    <name type="scientific">Paenibacillus rhizoplanae</name>
    <dbReference type="NCBI Taxonomy" id="1917181"/>
    <lineage>
        <taxon>Bacteria</taxon>
        <taxon>Bacillati</taxon>
        <taxon>Bacillota</taxon>
        <taxon>Bacilli</taxon>
        <taxon>Bacillales</taxon>
        <taxon>Paenibacillaceae</taxon>
        <taxon>Paenibacillus</taxon>
    </lineage>
</organism>